<evidence type="ECO:0008006" key="3">
    <source>
        <dbReference type="Google" id="ProtNLM"/>
    </source>
</evidence>
<dbReference type="PANTHER" id="PTHR18895:SF74">
    <property type="entry name" value="MTRF1L RELEASE FACTOR GLUTAMINE METHYLTRANSFERASE"/>
    <property type="match status" value="1"/>
</dbReference>
<dbReference type="SUPFAM" id="SSF53335">
    <property type="entry name" value="S-adenosyl-L-methionine-dependent methyltransferases"/>
    <property type="match status" value="1"/>
</dbReference>
<accession>A0AAX6MQU3</accession>
<evidence type="ECO:0000313" key="1">
    <source>
        <dbReference type="EMBL" id="KAK6954767.1"/>
    </source>
</evidence>
<reference evidence="1 2" key="1">
    <citation type="journal article" date="2024" name="Front Chem Biol">
        <title>Unveiling the potential of Daldinia eschscholtzii MFLUCC 19-0629 through bioactivity and bioinformatics studies for enhanced sustainable agriculture production.</title>
        <authorList>
            <person name="Brooks S."/>
            <person name="Weaver J.A."/>
            <person name="Klomchit A."/>
            <person name="Alharthi S.A."/>
            <person name="Onlamun T."/>
            <person name="Nurani R."/>
            <person name="Vong T.K."/>
            <person name="Alberti F."/>
            <person name="Greco C."/>
        </authorList>
    </citation>
    <scope>NUCLEOTIDE SEQUENCE [LARGE SCALE GENOMIC DNA]</scope>
    <source>
        <strain evidence="1">MFLUCC 19-0629</strain>
    </source>
</reference>
<sequence>MKLPRIPPSAIPRLQENRRHLAALLPTCKTLNSAQNELRWIHESLESSTLAPHFQKILTTNGNDKKAKHELLYRLCRLRGRGYPLQYILGNQPFGDLDIQCRPGVLIPRRETEAWTVHLAQVVRDALEEKEKETGKEVDADLKIIDMCTGSGCIALLLFSLLNQRFPRMQVRGYDIEPRAVELARKNLEYNKKYGLLHSPRDKDAIFFGEANVFSTTWPFHVIREDRCKPAEKNDIKKMTSSTQEDEPMVWNRNTFGVFVCNPPYISEEGFGRDTEHSVRSHEPRLALVPDPSASRKSYPDVRPEDIFYAQILDDAAMIQPQFVGLEVGDTAQAIRVVQMAFERYKIAGAEIWRDWPDAIPRDDEEESVEVADVSVPIRGSGNGRAVVLRRRSDLSPKS</sequence>
<protein>
    <recommendedName>
        <fullName evidence="3">S-adenosyl-L-methionine-dependent methyltransferase</fullName>
    </recommendedName>
</protein>
<dbReference type="InterPro" id="IPR050320">
    <property type="entry name" value="N5-glutamine_MTase"/>
</dbReference>
<organism evidence="1 2">
    <name type="scientific">Daldinia eschscholtzii</name>
    <dbReference type="NCBI Taxonomy" id="292717"/>
    <lineage>
        <taxon>Eukaryota</taxon>
        <taxon>Fungi</taxon>
        <taxon>Dikarya</taxon>
        <taxon>Ascomycota</taxon>
        <taxon>Pezizomycotina</taxon>
        <taxon>Sordariomycetes</taxon>
        <taxon>Xylariomycetidae</taxon>
        <taxon>Xylariales</taxon>
        <taxon>Hypoxylaceae</taxon>
        <taxon>Daldinia</taxon>
    </lineage>
</organism>
<gene>
    <name evidence="1" type="ORF">Daesc_004736</name>
</gene>
<dbReference type="Proteomes" id="UP001369815">
    <property type="component" value="Unassembled WGS sequence"/>
</dbReference>
<keyword evidence="2" id="KW-1185">Reference proteome</keyword>
<comment type="caution">
    <text evidence="1">The sequence shown here is derived from an EMBL/GenBank/DDBJ whole genome shotgun (WGS) entry which is preliminary data.</text>
</comment>
<proteinExistence type="predicted"/>
<dbReference type="EMBL" id="JBANMG010000004">
    <property type="protein sequence ID" value="KAK6954767.1"/>
    <property type="molecule type" value="Genomic_DNA"/>
</dbReference>
<evidence type="ECO:0000313" key="2">
    <source>
        <dbReference type="Proteomes" id="UP001369815"/>
    </source>
</evidence>
<dbReference type="AlphaFoldDB" id="A0AAX6MQU3"/>
<name>A0AAX6MQU3_9PEZI</name>
<dbReference type="InterPro" id="IPR029063">
    <property type="entry name" value="SAM-dependent_MTases_sf"/>
</dbReference>
<dbReference type="GO" id="GO:0005739">
    <property type="term" value="C:mitochondrion"/>
    <property type="evidence" value="ECO:0007669"/>
    <property type="project" value="TreeGrafter"/>
</dbReference>
<dbReference type="Gene3D" id="3.40.50.150">
    <property type="entry name" value="Vaccinia Virus protein VP39"/>
    <property type="match status" value="1"/>
</dbReference>
<dbReference type="PANTHER" id="PTHR18895">
    <property type="entry name" value="HEMK METHYLTRANSFERASE"/>
    <property type="match status" value="1"/>
</dbReference>